<evidence type="ECO:0000313" key="3">
    <source>
        <dbReference type="Proteomes" id="UP000077927"/>
    </source>
</evidence>
<feature type="transmembrane region" description="Helical" evidence="1">
    <location>
        <begin position="32"/>
        <end position="52"/>
    </location>
</feature>
<feature type="transmembrane region" description="Helical" evidence="1">
    <location>
        <begin position="124"/>
        <end position="144"/>
    </location>
</feature>
<organism evidence="2 3">
    <name type="scientific">Ralstonia insidiosa</name>
    <dbReference type="NCBI Taxonomy" id="190721"/>
    <lineage>
        <taxon>Bacteria</taxon>
        <taxon>Pseudomonadati</taxon>
        <taxon>Pseudomonadota</taxon>
        <taxon>Betaproteobacteria</taxon>
        <taxon>Burkholderiales</taxon>
        <taxon>Burkholderiaceae</taxon>
        <taxon>Ralstonia</taxon>
    </lineage>
</organism>
<feature type="transmembrane region" description="Helical" evidence="1">
    <location>
        <begin position="197"/>
        <end position="217"/>
    </location>
</feature>
<dbReference type="AlphaFoldDB" id="A0AAC9FRN6"/>
<evidence type="ECO:0000313" key="2">
    <source>
        <dbReference type="EMBL" id="ANH74062.1"/>
    </source>
</evidence>
<feature type="transmembrane region" description="Helical" evidence="1">
    <location>
        <begin position="240"/>
        <end position="260"/>
    </location>
</feature>
<dbReference type="Proteomes" id="UP000077927">
    <property type="component" value="Chromosome 1"/>
</dbReference>
<feature type="transmembrane region" description="Helical" evidence="1">
    <location>
        <begin position="276"/>
        <end position="295"/>
    </location>
</feature>
<keyword evidence="1" id="KW-0472">Membrane</keyword>
<sequence>MFLTDIVLIAIALSLSSGVSARLLNVRQPAPYLIGGVTAASFIIIVMCFRSLDFGVDTVTYAGIFTDFCKGGLIEDRESSFQIATDALNFAMLGSCDTNFLPAAWIFLIVLPVLFFRAPWRVRLCYLSAFLLSLIGIELSTNALRQGLSVGLMVLGISLAPVTLLFTLLFGVFSMVFHTSAGLVLLGYLLARQNWKVFLSLMTGLILLTLHFLHSSIELPFVSRFLYEINKYTMHESSELWIRILSFSCVVAALLAPLLFRRNGAKIGDILSDKSYVVALRLAIICTPFLTLPYFGYRFIYGMYPVILFLTLSPSLTPYTKSGSQFIALSAMNVFILLAWAAGSTYMRELPFFS</sequence>
<proteinExistence type="predicted"/>
<dbReference type="InterPro" id="IPR049458">
    <property type="entry name" value="EpsG-like"/>
</dbReference>
<keyword evidence="1" id="KW-0812">Transmembrane</keyword>
<evidence type="ECO:0000256" key="1">
    <source>
        <dbReference type="SAM" id="Phobius"/>
    </source>
</evidence>
<protein>
    <submittedName>
        <fullName evidence="2">Membrane protein</fullName>
    </submittedName>
</protein>
<name>A0AAC9FRN6_9RALS</name>
<keyword evidence="1" id="KW-1133">Transmembrane helix</keyword>
<reference evidence="2 3" key="1">
    <citation type="submission" date="2015-09" db="EMBL/GenBank/DDBJ databases">
        <authorList>
            <person name="Xu Y."/>
            <person name="Nagy A."/>
            <person name="Liu N.T."/>
            <person name="Nou X."/>
        </authorList>
    </citation>
    <scope>NUCLEOTIDE SEQUENCE [LARGE SCALE GENOMIC DNA]</scope>
    <source>
        <strain evidence="2 3">FC1138</strain>
    </source>
</reference>
<feature type="transmembrane region" description="Helical" evidence="1">
    <location>
        <begin position="164"/>
        <end position="190"/>
    </location>
</feature>
<accession>A0AAC9FRN6</accession>
<gene>
    <name evidence="2" type="ORF">ACS15_0762</name>
</gene>
<dbReference type="KEGG" id="rin:ACS15_0762"/>
<feature type="transmembrane region" description="Helical" evidence="1">
    <location>
        <begin position="100"/>
        <end position="117"/>
    </location>
</feature>
<feature type="transmembrane region" description="Helical" evidence="1">
    <location>
        <begin position="326"/>
        <end position="347"/>
    </location>
</feature>
<dbReference type="RefSeq" id="WP_021196769.1">
    <property type="nucleotide sequence ID" value="NZ_CP012605.1"/>
</dbReference>
<dbReference type="Pfam" id="PF14897">
    <property type="entry name" value="EpsG"/>
    <property type="match status" value="1"/>
</dbReference>
<dbReference type="EMBL" id="CP012605">
    <property type="protein sequence ID" value="ANH74062.1"/>
    <property type="molecule type" value="Genomic_DNA"/>
</dbReference>
<feature type="transmembrane region" description="Helical" evidence="1">
    <location>
        <begin position="6"/>
        <end position="25"/>
    </location>
</feature>